<name>A0A1J4J7W4_9EUKA</name>
<accession>A0A1J4J7W4</accession>
<dbReference type="EMBL" id="MLAK01001293">
    <property type="protein sequence ID" value="OHS94761.1"/>
    <property type="molecule type" value="Genomic_DNA"/>
</dbReference>
<dbReference type="RefSeq" id="XP_068347898.1">
    <property type="nucleotide sequence ID" value="XM_068495740.1"/>
</dbReference>
<dbReference type="GeneID" id="94830444"/>
<gene>
    <name evidence="1" type="ORF">TRFO_10935</name>
</gene>
<evidence type="ECO:0000313" key="1">
    <source>
        <dbReference type="EMBL" id="OHS94761.1"/>
    </source>
</evidence>
<sequence length="76" mass="8917">MIASNQISPKTIFPHAILKQPEMKFDVFSTSTTYQNTLHFSIDDSEDHQMILENIFEVNDYNWKALCKYSIKAHNH</sequence>
<keyword evidence="2" id="KW-1185">Reference proteome</keyword>
<dbReference type="VEuPathDB" id="TrichDB:TRFO_10935"/>
<reference evidence="1" key="1">
    <citation type="submission" date="2016-10" db="EMBL/GenBank/DDBJ databases">
        <authorList>
            <person name="Benchimol M."/>
            <person name="Almeida L.G."/>
            <person name="Vasconcelos A.T."/>
            <person name="Perreira-Neves A."/>
            <person name="Rosa I.A."/>
            <person name="Tasca T."/>
            <person name="Bogo M.R."/>
            <person name="de Souza W."/>
        </authorList>
    </citation>
    <scope>NUCLEOTIDE SEQUENCE [LARGE SCALE GENOMIC DNA]</scope>
    <source>
        <strain evidence="1">K</strain>
    </source>
</reference>
<evidence type="ECO:0000313" key="2">
    <source>
        <dbReference type="Proteomes" id="UP000179807"/>
    </source>
</evidence>
<organism evidence="1 2">
    <name type="scientific">Tritrichomonas foetus</name>
    <dbReference type="NCBI Taxonomy" id="1144522"/>
    <lineage>
        <taxon>Eukaryota</taxon>
        <taxon>Metamonada</taxon>
        <taxon>Parabasalia</taxon>
        <taxon>Tritrichomonadida</taxon>
        <taxon>Tritrichomonadidae</taxon>
        <taxon>Tritrichomonas</taxon>
    </lineage>
</organism>
<dbReference type="Proteomes" id="UP000179807">
    <property type="component" value="Unassembled WGS sequence"/>
</dbReference>
<proteinExistence type="predicted"/>
<comment type="caution">
    <text evidence="1">The sequence shown here is derived from an EMBL/GenBank/DDBJ whole genome shotgun (WGS) entry which is preliminary data.</text>
</comment>
<protein>
    <submittedName>
        <fullName evidence="1">Uncharacterized protein</fullName>
    </submittedName>
</protein>
<dbReference type="AlphaFoldDB" id="A0A1J4J7W4"/>